<gene>
    <name evidence="2" type="ORF">H4R34_006176</name>
</gene>
<dbReference type="EMBL" id="JANBQB010001959">
    <property type="protein sequence ID" value="KAJ1969323.1"/>
    <property type="molecule type" value="Genomic_DNA"/>
</dbReference>
<feature type="compositionally biased region" description="Polar residues" evidence="1">
    <location>
        <begin position="49"/>
        <end position="66"/>
    </location>
</feature>
<protein>
    <submittedName>
        <fullName evidence="2">Uncharacterized protein</fullName>
    </submittedName>
</protein>
<feature type="region of interest" description="Disordered" evidence="1">
    <location>
        <begin position="212"/>
        <end position="259"/>
    </location>
</feature>
<organism evidence="2 3">
    <name type="scientific">Dimargaris verticillata</name>
    <dbReference type="NCBI Taxonomy" id="2761393"/>
    <lineage>
        <taxon>Eukaryota</taxon>
        <taxon>Fungi</taxon>
        <taxon>Fungi incertae sedis</taxon>
        <taxon>Zoopagomycota</taxon>
        <taxon>Kickxellomycotina</taxon>
        <taxon>Dimargaritomycetes</taxon>
        <taxon>Dimargaritales</taxon>
        <taxon>Dimargaritaceae</taxon>
        <taxon>Dimargaris</taxon>
    </lineage>
</organism>
<name>A0A9W8E9W2_9FUNG</name>
<evidence type="ECO:0000313" key="2">
    <source>
        <dbReference type="EMBL" id="KAJ1969323.1"/>
    </source>
</evidence>
<feature type="compositionally biased region" description="Low complexity" evidence="1">
    <location>
        <begin position="67"/>
        <end position="80"/>
    </location>
</feature>
<feature type="compositionally biased region" description="Low complexity" evidence="1">
    <location>
        <begin position="248"/>
        <end position="259"/>
    </location>
</feature>
<evidence type="ECO:0000256" key="1">
    <source>
        <dbReference type="SAM" id="MobiDB-lite"/>
    </source>
</evidence>
<feature type="region of interest" description="Disordered" evidence="1">
    <location>
        <begin position="113"/>
        <end position="132"/>
    </location>
</feature>
<accession>A0A9W8E9W2</accession>
<keyword evidence="3" id="KW-1185">Reference proteome</keyword>
<feature type="non-terminal residue" evidence="2">
    <location>
        <position position="259"/>
    </location>
</feature>
<feature type="compositionally biased region" description="Polar residues" evidence="1">
    <location>
        <begin position="232"/>
        <end position="243"/>
    </location>
</feature>
<comment type="caution">
    <text evidence="2">The sequence shown here is derived from an EMBL/GenBank/DDBJ whole genome shotgun (WGS) entry which is preliminary data.</text>
</comment>
<reference evidence="2" key="1">
    <citation type="submission" date="2022-07" db="EMBL/GenBank/DDBJ databases">
        <title>Phylogenomic reconstructions and comparative analyses of Kickxellomycotina fungi.</title>
        <authorList>
            <person name="Reynolds N.K."/>
            <person name="Stajich J.E."/>
            <person name="Barry K."/>
            <person name="Grigoriev I.V."/>
            <person name="Crous P."/>
            <person name="Smith M.E."/>
        </authorList>
    </citation>
    <scope>NUCLEOTIDE SEQUENCE</scope>
    <source>
        <strain evidence="2">RSA 567</strain>
    </source>
</reference>
<proteinExistence type="predicted"/>
<feature type="compositionally biased region" description="Low complexity" evidence="1">
    <location>
        <begin position="28"/>
        <end position="45"/>
    </location>
</feature>
<evidence type="ECO:0000313" key="3">
    <source>
        <dbReference type="Proteomes" id="UP001151582"/>
    </source>
</evidence>
<sequence>MLSSNPKPGVRTASVTGGRSGLGLSCRKPPASTTTKPPTTSHPAPLEVMTSQLTVSGSPSQLGITTSAVRSSSAPSSSYRCLSPTVVPFPTLPDDEEARQVATVGPVLLSTPTENCPISAMESDSPPMPRTIGRRSRALSLPVTSPGFAGPPIGVGSSTLVNASPESTGCSAATTRQLDNCATPSTVLDADRSVPKEDTVAASRPRRLTRRRSVLVTSLRPPPVSELLLAKRTTQPNSIPPSQRENEASAASQPSPSAV</sequence>
<feature type="region of interest" description="Disordered" evidence="1">
    <location>
        <begin position="1"/>
        <end position="80"/>
    </location>
</feature>
<dbReference type="AlphaFoldDB" id="A0A9W8E9W2"/>
<dbReference type="Proteomes" id="UP001151582">
    <property type="component" value="Unassembled WGS sequence"/>
</dbReference>